<organism evidence="1 2">
    <name type="scientific">Imperialibacter roseus</name>
    <dbReference type="NCBI Taxonomy" id="1324217"/>
    <lineage>
        <taxon>Bacteria</taxon>
        <taxon>Pseudomonadati</taxon>
        <taxon>Bacteroidota</taxon>
        <taxon>Cytophagia</taxon>
        <taxon>Cytophagales</taxon>
        <taxon>Flammeovirgaceae</taxon>
        <taxon>Imperialibacter</taxon>
    </lineage>
</organism>
<dbReference type="EMBL" id="CP136051">
    <property type="protein sequence ID" value="WOK08165.1"/>
    <property type="molecule type" value="Genomic_DNA"/>
</dbReference>
<proteinExistence type="predicted"/>
<sequence length="420" mass="47616">MYEGGAYAVSLALKIGLMASQISGGSPALNITAIVGFSVPALPIKAKTNPMGMALLASARWKLSNMQEYELTKSELGEAQRIRVAVRKGAEYGRCFFQSCSKPPIRSHVVQENGPLRDISVGGKIIQLSSKPMIRAGVRPPGYYEFVECDIGARFGDVATFYGFCNVHDPLLFESIEPKGYGAKVDWRCYRNQILQCYRIFCNELYKQEYNLKWYDEMFKSTILSEQAKNTFRQRYRNFLLSIAHARFLKSQFEMDLFAGTKSFITHVFEIPLVPICAAISYVVPTLYSITTVEMNQFLQGGLRRPESAYNFVNVFPSSKSLVVILATSGDATLPNRMDLDIIGKMSEWEKMLLVSRLILVHGETWMISPKTFYNWQKSGFDKFVIDTVDFYFPLDRKNLPLIANIFDRRRAGSLPLTLE</sequence>
<dbReference type="RefSeq" id="WP_317490811.1">
    <property type="nucleotide sequence ID" value="NZ_CP136051.1"/>
</dbReference>
<protein>
    <submittedName>
        <fullName evidence="1">Uncharacterized protein</fullName>
    </submittedName>
</protein>
<accession>A0ABZ0IUU7</accession>
<keyword evidence="2" id="KW-1185">Reference proteome</keyword>
<name>A0ABZ0IUU7_9BACT</name>
<dbReference type="Proteomes" id="UP001302349">
    <property type="component" value="Chromosome"/>
</dbReference>
<reference evidence="1 2" key="1">
    <citation type="journal article" date="2023" name="Microbiol. Resour. Announc.">
        <title>Complete Genome Sequence of Imperialibacter roseus strain P4T.</title>
        <authorList>
            <person name="Tizabi D.R."/>
            <person name="Bachvaroff T."/>
            <person name="Hill R.T."/>
        </authorList>
    </citation>
    <scope>NUCLEOTIDE SEQUENCE [LARGE SCALE GENOMIC DNA]</scope>
    <source>
        <strain evidence="1 2">P4T</strain>
    </source>
</reference>
<evidence type="ECO:0000313" key="1">
    <source>
        <dbReference type="EMBL" id="WOK08165.1"/>
    </source>
</evidence>
<gene>
    <name evidence="1" type="ORF">RT717_05890</name>
</gene>
<evidence type="ECO:0000313" key="2">
    <source>
        <dbReference type="Proteomes" id="UP001302349"/>
    </source>
</evidence>